<dbReference type="Gene3D" id="3.30.460.10">
    <property type="entry name" value="Beta Polymerase, domain 2"/>
    <property type="match status" value="1"/>
</dbReference>
<organism evidence="2 3">
    <name type="scientific">Filimonas lacunae</name>
    <dbReference type="NCBI Taxonomy" id="477680"/>
    <lineage>
        <taxon>Bacteria</taxon>
        <taxon>Pseudomonadati</taxon>
        <taxon>Bacteroidota</taxon>
        <taxon>Chitinophagia</taxon>
        <taxon>Chitinophagales</taxon>
        <taxon>Chitinophagaceae</taxon>
        <taxon>Filimonas</taxon>
    </lineage>
</organism>
<dbReference type="AlphaFoldDB" id="A0A173MDL0"/>
<name>A0A173MDL0_9BACT</name>
<keyword evidence="3" id="KW-1185">Reference proteome</keyword>
<dbReference type="Proteomes" id="UP000186917">
    <property type="component" value="Unassembled WGS sequence"/>
</dbReference>
<gene>
    <name evidence="2" type="ORF">SAMN05421788_108291</name>
</gene>
<dbReference type="Pfam" id="PF01909">
    <property type="entry name" value="NTP_transf_2"/>
    <property type="match status" value="1"/>
</dbReference>
<evidence type="ECO:0000313" key="2">
    <source>
        <dbReference type="EMBL" id="SIT29335.1"/>
    </source>
</evidence>
<protein>
    <recommendedName>
        <fullName evidence="1">Polymerase nucleotidyl transferase domain-containing protein</fullName>
    </recommendedName>
</protein>
<dbReference type="OrthoDB" id="645383at2"/>
<dbReference type="InterPro" id="IPR043519">
    <property type="entry name" value="NT_sf"/>
</dbReference>
<evidence type="ECO:0000259" key="1">
    <source>
        <dbReference type="Pfam" id="PF01909"/>
    </source>
</evidence>
<sequence>MPEVKEDILTTLTYFDNFRYPLTAAEILSFLPNICSRATLEIHLAALLQTGTVFQVQGYYSLCNDAGMVQRRITGYQKAMPLIRTAEKIAGLLSAFPYVRGVAISGSLSKGYADEHSDIDFFIITAGNRLWLARTFTHIAKKISFLLHKQHLFCMNYYIDEYYPEIVEQNIFTATEVVTLMPVKGMAAFIVFNQANGWARRFLPNHPLPAVPTKMLRHNLLARGIEKLLNSTIADWLDNRLMLLTEKRWTAKKQAGKRDDHGRVMSMHSGKHYSKPDPTFFQEKLMNNYRQRAREIIRKAQPHWMAAIHPDATEPYNS</sequence>
<dbReference type="CDD" id="cd05403">
    <property type="entry name" value="NT_KNTase_like"/>
    <property type="match status" value="1"/>
</dbReference>
<accession>A0A173MDL0</accession>
<evidence type="ECO:0000313" key="3">
    <source>
        <dbReference type="Proteomes" id="UP000186917"/>
    </source>
</evidence>
<dbReference type="KEGG" id="fln:FLA_1576"/>
<dbReference type="RefSeq" id="WP_076381298.1">
    <property type="nucleotide sequence ID" value="NZ_AP017422.1"/>
</dbReference>
<dbReference type="GO" id="GO:0016779">
    <property type="term" value="F:nucleotidyltransferase activity"/>
    <property type="evidence" value="ECO:0007669"/>
    <property type="project" value="InterPro"/>
</dbReference>
<dbReference type="SUPFAM" id="SSF81301">
    <property type="entry name" value="Nucleotidyltransferase"/>
    <property type="match status" value="1"/>
</dbReference>
<dbReference type="STRING" id="477680.SAMN05421788_108291"/>
<proteinExistence type="predicted"/>
<dbReference type="EMBL" id="FTOR01000008">
    <property type="protein sequence ID" value="SIT29335.1"/>
    <property type="molecule type" value="Genomic_DNA"/>
</dbReference>
<dbReference type="InterPro" id="IPR002934">
    <property type="entry name" value="Polymerase_NTP_transf_dom"/>
</dbReference>
<feature type="domain" description="Polymerase nucleotidyl transferase" evidence="1">
    <location>
        <begin position="94"/>
        <end position="150"/>
    </location>
</feature>
<reference evidence="3" key="1">
    <citation type="submission" date="2017-01" db="EMBL/GenBank/DDBJ databases">
        <authorList>
            <person name="Varghese N."/>
            <person name="Submissions S."/>
        </authorList>
    </citation>
    <scope>NUCLEOTIDE SEQUENCE [LARGE SCALE GENOMIC DNA]</scope>
    <source>
        <strain evidence="3">DSM 21054</strain>
    </source>
</reference>